<evidence type="ECO:0000256" key="4">
    <source>
        <dbReference type="ARBA" id="ARBA00022605"/>
    </source>
</evidence>
<dbReference type="InterPro" id="IPR036968">
    <property type="entry name" value="Enolpyruvate_Tfrase_sf"/>
</dbReference>
<keyword evidence="6 8" id="KW-0057">Aromatic amino acid biosynthesis</keyword>
<feature type="domain" description="Enolpyruvate transferase" evidence="9">
    <location>
        <begin position="8"/>
        <end position="419"/>
    </location>
</feature>
<feature type="binding site" evidence="8">
    <location>
        <position position="28"/>
    </location>
    <ligand>
        <name>3-phosphoshikimate</name>
        <dbReference type="ChEBI" id="CHEBI:145989"/>
    </ligand>
</feature>
<dbReference type="FunFam" id="3.65.10.10:FF:000004">
    <property type="entry name" value="3-phosphoshikimate 1-carboxyvinyltransferase"/>
    <property type="match status" value="1"/>
</dbReference>
<accession>A0A4D6YM66</accession>
<feature type="binding site" evidence="8">
    <location>
        <position position="171"/>
    </location>
    <ligand>
        <name>3-phosphoshikimate</name>
        <dbReference type="ChEBI" id="CHEBI:145989"/>
    </ligand>
</feature>
<keyword evidence="5 8" id="KW-0808">Transferase</keyword>
<keyword evidence="4 8" id="KW-0028">Amino-acid biosynthesis</keyword>
<dbReference type="PIRSF" id="PIRSF000505">
    <property type="entry name" value="EPSPS"/>
    <property type="match status" value="1"/>
</dbReference>
<dbReference type="Pfam" id="PF00275">
    <property type="entry name" value="EPSP_synthase"/>
    <property type="match status" value="1"/>
</dbReference>
<evidence type="ECO:0000313" key="11">
    <source>
        <dbReference type="Proteomes" id="UP000298603"/>
    </source>
</evidence>
<dbReference type="EMBL" id="CP032996">
    <property type="protein sequence ID" value="QCI27210.1"/>
    <property type="molecule type" value="Genomic_DNA"/>
</dbReference>
<evidence type="ECO:0000259" key="9">
    <source>
        <dbReference type="Pfam" id="PF00275"/>
    </source>
</evidence>
<evidence type="ECO:0000256" key="8">
    <source>
        <dbReference type="HAMAP-Rule" id="MF_00210"/>
    </source>
</evidence>
<dbReference type="SUPFAM" id="SSF55205">
    <property type="entry name" value="EPT/RTPC-like"/>
    <property type="match status" value="1"/>
</dbReference>
<feature type="binding site" evidence="8">
    <location>
        <position position="23"/>
    </location>
    <ligand>
        <name>phosphoenolpyruvate</name>
        <dbReference type="ChEBI" id="CHEBI:58702"/>
    </ligand>
</feature>
<feature type="binding site" evidence="8">
    <location>
        <position position="96"/>
    </location>
    <ligand>
        <name>phosphoenolpyruvate</name>
        <dbReference type="ChEBI" id="CHEBI:58702"/>
    </ligand>
</feature>
<comment type="function">
    <text evidence="8">Catalyzes the transfer of the enolpyruvyl moiety of phosphoenolpyruvate (PEP) to the 5-hydroxyl of shikimate-3-phosphate (S3P) to produce enolpyruvyl shikimate-3-phosphate and inorganic phosphate.</text>
</comment>
<feature type="binding site" evidence="8">
    <location>
        <position position="171"/>
    </location>
    <ligand>
        <name>phosphoenolpyruvate</name>
        <dbReference type="ChEBI" id="CHEBI:58702"/>
    </ligand>
</feature>
<evidence type="ECO:0000256" key="1">
    <source>
        <dbReference type="ARBA" id="ARBA00004811"/>
    </source>
</evidence>
<feature type="binding site" evidence="8">
    <location>
        <position position="124"/>
    </location>
    <ligand>
        <name>phosphoenolpyruvate</name>
        <dbReference type="ChEBI" id="CHEBI:58702"/>
    </ligand>
</feature>
<dbReference type="GO" id="GO:0003866">
    <property type="term" value="F:3-phosphoshikimate 1-carboxyvinyltransferase activity"/>
    <property type="evidence" value="ECO:0007669"/>
    <property type="project" value="UniProtKB-UniRule"/>
</dbReference>
<evidence type="ECO:0000256" key="2">
    <source>
        <dbReference type="ARBA" id="ARBA00009948"/>
    </source>
</evidence>
<feature type="binding site" evidence="8">
    <location>
        <position position="341"/>
    </location>
    <ligand>
        <name>3-phosphoshikimate</name>
        <dbReference type="ChEBI" id="CHEBI:145989"/>
    </ligand>
</feature>
<dbReference type="RefSeq" id="WP_158349474.1">
    <property type="nucleotide sequence ID" value="NZ_CP032996.1"/>
</dbReference>
<comment type="pathway">
    <text evidence="1 8">Metabolic intermediate biosynthesis; chorismate biosynthesis; chorismate from D-erythrose 4-phosphate and phosphoenolpyruvate: step 6/7.</text>
</comment>
<dbReference type="GO" id="GO:0009423">
    <property type="term" value="P:chorismate biosynthetic process"/>
    <property type="evidence" value="ECO:0007669"/>
    <property type="project" value="UniProtKB-UniRule"/>
</dbReference>
<evidence type="ECO:0000256" key="6">
    <source>
        <dbReference type="ARBA" id="ARBA00023141"/>
    </source>
</evidence>
<evidence type="ECO:0000256" key="5">
    <source>
        <dbReference type="ARBA" id="ARBA00022679"/>
    </source>
</evidence>
<dbReference type="Proteomes" id="UP000298603">
    <property type="component" value="Chromosome"/>
</dbReference>
<comment type="catalytic activity">
    <reaction evidence="7">
        <text>3-phosphoshikimate + phosphoenolpyruvate = 5-O-(1-carboxyvinyl)-3-phosphoshikimate + phosphate</text>
        <dbReference type="Rhea" id="RHEA:21256"/>
        <dbReference type="ChEBI" id="CHEBI:43474"/>
        <dbReference type="ChEBI" id="CHEBI:57701"/>
        <dbReference type="ChEBI" id="CHEBI:58702"/>
        <dbReference type="ChEBI" id="CHEBI:145989"/>
        <dbReference type="EC" id="2.5.1.19"/>
    </reaction>
    <physiologicalReaction direction="left-to-right" evidence="7">
        <dbReference type="Rhea" id="RHEA:21257"/>
    </physiologicalReaction>
</comment>
<dbReference type="HAMAP" id="MF_00210">
    <property type="entry name" value="EPSP_synth"/>
    <property type="match status" value="1"/>
</dbReference>
<comment type="similarity">
    <text evidence="2 8">Belongs to the EPSP synthase family.</text>
</comment>
<dbReference type="PROSITE" id="PS00104">
    <property type="entry name" value="EPSP_SYNTHASE_1"/>
    <property type="match status" value="1"/>
</dbReference>
<evidence type="ECO:0000256" key="3">
    <source>
        <dbReference type="ARBA" id="ARBA00022490"/>
    </source>
</evidence>
<feature type="binding site" evidence="8">
    <location>
        <position position="337"/>
    </location>
    <ligand>
        <name>3-phosphoshikimate</name>
        <dbReference type="ChEBI" id="CHEBI:145989"/>
    </ligand>
</feature>
<feature type="binding site" evidence="8">
    <location>
        <position position="23"/>
    </location>
    <ligand>
        <name>3-phosphoshikimate</name>
        <dbReference type="ChEBI" id="CHEBI:145989"/>
    </ligand>
</feature>
<dbReference type="PROSITE" id="PS00885">
    <property type="entry name" value="EPSP_SYNTHASE_2"/>
    <property type="match status" value="1"/>
</dbReference>
<dbReference type="EC" id="2.5.1.19" evidence="8"/>
<feature type="binding site" evidence="8">
    <location>
        <position position="345"/>
    </location>
    <ligand>
        <name>phosphoenolpyruvate</name>
        <dbReference type="ChEBI" id="CHEBI:58702"/>
    </ligand>
</feature>
<comment type="subcellular location">
    <subcellularLocation>
        <location evidence="8">Cytoplasm</location>
    </subcellularLocation>
</comment>
<proteinExistence type="inferred from homology"/>
<dbReference type="PANTHER" id="PTHR21090:SF5">
    <property type="entry name" value="PENTAFUNCTIONAL AROM POLYPEPTIDE"/>
    <property type="match status" value="1"/>
</dbReference>
<dbReference type="GO" id="GO:0005737">
    <property type="term" value="C:cytoplasm"/>
    <property type="evidence" value="ECO:0007669"/>
    <property type="project" value="UniProtKB-SubCell"/>
</dbReference>
<dbReference type="InterPro" id="IPR013792">
    <property type="entry name" value="RNA3'P_cycl/enolpyr_Trfase_a/b"/>
</dbReference>
<feature type="binding site" evidence="8">
    <location>
        <position position="170"/>
    </location>
    <ligand>
        <name>3-phosphoshikimate</name>
        <dbReference type="ChEBI" id="CHEBI:145989"/>
    </ligand>
</feature>
<dbReference type="PANTHER" id="PTHR21090">
    <property type="entry name" value="AROM/DEHYDROQUINATE SYNTHASE"/>
    <property type="match status" value="1"/>
</dbReference>
<feature type="binding site" evidence="8">
    <location>
        <position position="24"/>
    </location>
    <ligand>
        <name>3-phosphoshikimate</name>
        <dbReference type="ChEBI" id="CHEBI:145989"/>
    </ligand>
</feature>
<organism evidence="10 11">
    <name type="scientific">Buchnera aphidicola</name>
    <name type="common">Therioaphis trifolii</name>
    <dbReference type="NCBI Taxonomy" id="1241884"/>
    <lineage>
        <taxon>Bacteria</taxon>
        <taxon>Pseudomonadati</taxon>
        <taxon>Pseudomonadota</taxon>
        <taxon>Gammaproteobacteria</taxon>
        <taxon>Enterobacterales</taxon>
        <taxon>Erwiniaceae</taxon>
        <taxon>Buchnera</taxon>
    </lineage>
</organism>
<feature type="binding site" evidence="8">
    <location>
        <position position="387"/>
    </location>
    <ligand>
        <name>phosphoenolpyruvate</name>
        <dbReference type="ChEBI" id="CHEBI:58702"/>
    </ligand>
</feature>
<protein>
    <recommendedName>
        <fullName evidence="8">3-phosphoshikimate 1-carboxyvinyltransferase</fullName>
        <ecNumber evidence="8">2.5.1.19</ecNumber>
    </recommendedName>
    <alternativeName>
        <fullName evidence="8">5-enolpyruvylshikimate-3-phosphate synthase</fullName>
        <shortName evidence="8">EPSP synthase</shortName>
        <shortName evidence="8">EPSPS</shortName>
    </alternativeName>
</protein>
<evidence type="ECO:0000313" key="10">
    <source>
        <dbReference type="EMBL" id="QCI27210.1"/>
    </source>
</evidence>
<dbReference type="InterPro" id="IPR023193">
    <property type="entry name" value="EPSP_synthase_CS"/>
</dbReference>
<dbReference type="GO" id="GO:0008652">
    <property type="term" value="P:amino acid biosynthetic process"/>
    <property type="evidence" value="ECO:0007669"/>
    <property type="project" value="UniProtKB-KW"/>
</dbReference>
<sequence>MNNFLTLNPISEVNGNIYLPGSKSITNRVLLLSALSNGKTHLKNILYSDDTIHMLNALKIMGIKYNLINKNNCIIYGCSNNFQYQSGISLFLGNAGTVVRPLTAILSLQNKEIIITGDLSMKKRPIKDLIDSLRQGGGKIKYLEQENYLPIKIQGGFVGGKIIIKSNISSQFLTSLLISAPLSKKDTNIIIKNTLVSQPYIDMTLKIMEDFGIMVYNNHYQDFYIPGNQTYHSPGEYLIEGDASSATYFLAAAAIKGKKIKVIGINQDSIQGDIKFVDILKKMGAKIHWGENFIECMKGQLKGITLDANDIPDAAMTIAMLGLFTDGSTTNIKNIYNWRVKETDRLHAMSNELKKIGANIIEGEDYISITPPKEFIHAKINTYNDHRMAMCFSLIALSNTPVTIMNPNCVSKTFPKYFSEFKKISNLKK</sequence>
<keyword evidence="3 8" id="KW-0963">Cytoplasm</keyword>
<dbReference type="AlphaFoldDB" id="A0A4D6YM66"/>
<dbReference type="NCBIfam" id="TIGR01356">
    <property type="entry name" value="aroA"/>
    <property type="match status" value="1"/>
</dbReference>
<dbReference type="OrthoDB" id="9809920at2"/>
<dbReference type="Gene3D" id="3.65.10.10">
    <property type="entry name" value="Enolpyruvate transferase domain"/>
    <property type="match status" value="2"/>
</dbReference>
<gene>
    <name evidence="8 10" type="primary">aroA</name>
    <name evidence="10" type="ORF">D9V81_01085</name>
</gene>
<feature type="binding site" evidence="8">
    <location>
        <position position="197"/>
    </location>
    <ligand>
        <name>3-phosphoshikimate</name>
        <dbReference type="ChEBI" id="CHEBI:145989"/>
    </ligand>
</feature>
<dbReference type="InterPro" id="IPR006264">
    <property type="entry name" value="EPSP_synthase"/>
</dbReference>
<dbReference type="InterPro" id="IPR001986">
    <property type="entry name" value="Enolpyruvate_Tfrase_dom"/>
</dbReference>
<dbReference type="CDD" id="cd01556">
    <property type="entry name" value="EPSP_synthase"/>
    <property type="match status" value="1"/>
</dbReference>
<keyword evidence="11" id="KW-1185">Reference proteome</keyword>
<feature type="binding site" evidence="8">
    <location>
        <position position="169"/>
    </location>
    <ligand>
        <name>3-phosphoshikimate</name>
        <dbReference type="ChEBI" id="CHEBI:145989"/>
    </ligand>
</feature>
<comment type="subunit">
    <text evidence="8">Monomer.</text>
</comment>
<feature type="active site" description="Proton acceptor" evidence="8">
    <location>
        <position position="313"/>
    </location>
</feature>
<reference evidence="10 11" key="1">
    <citation type="submission" date="2018-10" db="EMBL/GenBank/DDBJ databases">
        <title>Comparative functional genomics of the obligate endosymbiont Buchnera aphidicola.</title>
        <authorList>
            <person name="Chong R.A."/>
        </authorList>
    </citation>
    <scope>NUCLEOTIDE SEQUENCE [LARGE SCALE GENOMIC DNA]</scope>
    <source>
        <strain evidence="10 11">Tma</strain>
    </source>
</reference>
<dbReference type="FunFam" id="3.65.10.10:FF:000003">
    <property type="entry name" value="3-phosphoshikimate 1-carboxyvinyltransferase"/>
    <property type="match status" value="1"/>
</dbReference>
<feature type="binding site" evidence="8">
    <location>
        <position position="313"/>
    </location>
    <ligand>
        <name>3-phosphoshikimate</name>
        <dbReference type="ChEBI" id="CHEBI:145989"/>
    </ligand>
</feature>
<dbReference type="UniPathway" id="UPA00053">
    <property type="reaction ID" value="UER00089"/>
</dbReference>
<evidence type="ECO:0000256" key="7">
    <source>
        <dbReference type="ARBA" id="ARBA00044633"/>
    </source>
</evidence>
<dbReference type="GO" id="GO:0009073">
    <property type="term" value="P:aromatic amino acid family biosynthetic process"/>
    <property type="evidence" value="ECO:0007669"/>
    <property type="project" value="UniProtKB-KW"/>
</dbReference>
<name>A0A4D6YM66_9GAMM</name>
<feature type="binding site" evidence="8">
    <location>
        <position position="412"/>
    </location>
    <ligand>
        <name>phosphoenolpyruvate</name>
        <dbReference type="ChEBI" id="CHEBI:58702"/>
    </ligand>
</feature>